<protein>
    <submittedName>
        <fullName evidence="2">Uncharacterized protein</fullName>
    </submittedName>
</protein>
<feature type="region of interest" description="Disordered" evidence="1">
    <location>
        <begin position="24"/>
        <end position="65"/>
    </location>
</feature>
<accession>A0A845UCK4</accession>
<dbReference type="EMBL" id="WNJL01000040">
    <property type="protein sequence ID" value="NDU43681.1"/>
    <property type="molecule type" value="Genomic_DNA"/>
</dbReference>
<evidence type="ECO:0000256" key="1">
    <source>
        <dbReference type="SAM" id="MobiDB-lite"/>
    </source>
</evidence>
<comment type="caution">
    <text evidence="2">The sequence shown here is derived from an EMBL/GenBank/DDBJ whole genome shotgun (WGS) entry which is preliminary data.</text>
</comment>
<gene>
    <name evidence="2" type="ORF">GL267_13935</name>
</gene>
<reference evidence="2" key="1">
    <citation type="submission" date="2019-11" db="EMBL/GenBank/DDBJ databases">
        <title>Acidithiobacillus ferrianus sp. nov.: a facultatively anaerobic and extremely acidophilic chemolithoautotroph.</title>
        <authorList>
            <person name="Norris P.R."/>
            <person name="Falagan C."/>
            <person name="Moya-Beltran A."/>
            <person name="Castro M."/>
            <person name="Quatrini R."/>
            <person name="Johnson D.B."/>
        </authorList>
    </citation>
    <scope>NUCLEOTIDE SEQUENCE [LARGE SCALE GENOMIC DNA]</scope>
    <source>
        <strain evidence="2">MG</strain>
    </source>
</reference>
<organism evidence="2">
    <name type="scientific">Acidithiobacillus ferrianus</name>
    <dbReference type="NCBI Taxonomy" id="2678518"/>
    <lineage>
        <taxon>Bacteria</taxon>
        <taxon>Pseudomonadati</taxon>
        <taxon>Pseudomonadota</taxon>
        <taxon>Acidithiobacillia</taxon>
        <taxon>Acidithiobacillales</taxon>
        <taxon>Acidithiobacillaceae</taxon>
        <taxon>Acidithiobacillus</taxon>
    </lineage>
</organism>
<dbReference type="AlphaFoldDB" id="A0A845UCK4"/>
<sequence>MMAQSGLVLLGEFAQGGGLHRWLEREMPKPGGGHRTCAAADADRRRPISSITAKRPAGPSPSAAG</sequence>
<proteinExistence type="predicted"/>
<evidence type="ECO:0000313" key="2">
    <source>
        <dbReference type="EMBL" id="NDU43681.1"/>
    </source>
</evidence>
<name>A0A845UCK4_9PROT</name>